<dbReference type="KEGG" id="cbr:CBG_13694"/>
<evidence type="ECO:0000313" key="9">
    <source>
        <dbReference type="EMBL" id="ULT93200.1"/>
    </source>
</evidence>
<proteinExistence type="predicted"/>
<dbReference type="GO" id="GO:0006355">
    <property type="term" value="P:regulation of DNA-templated transcription"/>
    <property type="evidence" value="ECO:0007669"/>
    <property type="project" value="InterPro"/>
</dbReference>
<evidence type="ECO:0000256" key="3">
    <source>
        <dbReference type="ARBA" id="ARBA00023015"/>
    </source>
</evidence>
<dbReference type="InterPro" id="IPR008676">
    <property type="entry name" value="MRG"/>
</dbReference>
<feature type="compositionally biased region" description="Basic and acidic residues" evidence="7">
    <location>
        <begin position="107"/>
        <end position="119"/>
    </location>
</feature>
<keyword evidence="6" id="KW-0175">Coiled coil</keyword>
<evidence type="ECO:0000256" key="7">
    <source>
        <dbReference type="SAM" id="MobiDB-lite"/>
    </source>
</evidence>
<keyword evidence="5" id="KW-0539">Nucleus</keyword>
<sequence length="368" mass="42967">MTDQKKPPPQLEFEKDEECVSLYQGKTAYLVKIAKIKHRNNYTHYTISYPGWGDQHDEVICSTETEGRLFKMTMAEFREKFPNAEIGADKAYFQTARRRSVVPKSKKGGERKKPDGEYYSDKKPVKRWPKFKLAKPLTEILIEDRKMVKSGVLARLPAVITIEKIVEEYHEFVDRQVEDAELSDQLDDAMTSTVLTPMEVEIRKLAANAFKDYINGSLRTHLLYSEEWDQYDKHQLEILGPDHGMEVEWEEFTEEELAENAEKEKLAKEEREEATGIKEDDTPKYEKKLKRFIAKKKYEPAKYYGFSHLLRLVCNFHTLLLTAKYEKGPQQIILSGINPFIEYITKNWAKFHKKLTNAGGPRRSRNAK</sequence>
<feature type="domain" description="MRG" evidence="8">
    <location>
        <begin position="124"/>
        <end position="353"/>
    </location>
</feature>
<dbReference type="PROSITE" id="PS51640">
    <property type="entry name" value="MRG"/>
    <property type="match status" value="1"/>
</dbReference>
<dbReference type="InterPro" id="IPR038217">
    <property type="entry name" value="MRG_C_sf"/>
</dbReference>
<dbReference type="GO" id="GO:0006325">
    <property type="term" value="P:chromatin organization"/>
    <property type="evidence" value="ECO:0007669"/>
    <property type="project" value="UniProtKB-KW"/>
</dbReference>
<dbReference type="EMBL" id="CP090894">
    <property type="protein sequence ID" value="ULT93200.1"/>
    <property type="molecule type" value="Genomic_DNA"/>
</dbReference>
<dbReference type="Gene3D" id="1.10.274.30">
    <property type="entry name" value="MRG domain"/>
    <property type="match status" value="1"/>
</dbReference>
<organism evidence="9 10">
    <name type="scientific">Caenorhabditis briggsae</name>
    <dbReference type="NCBI Taxonomy" id="6238"/>
    <lineage>
        <taxon>Eukaryota</taxon>
        <taxon>Metazoa</taxon>
        <taxon>Ecdysozoa</taxon>
        <taxon>Nematoda</taxon>
        <taxon>Chromadorea</taxon>
        <taxon>Rhabditida</taxon>
        <taxon>Rhabditina</taxon>
        <taxon>Rhabditomorpha</taxon>
        <taxon>Rhabditoidea</taxon>
        <taxon>Rhabditidae</taxon>
        <taxon>Peloderinae</taxon>
        <taxon>Caenorhabditis</taxon>
    </lineage>
</organism>
<protein>
    <recommendedName>
        <fullName evidence="8">MRG domain-containing protein</fullName>
    </recommendedName>
</protein>
<evidence type="ECO:0000256" key="2">
    <source>
        <dbReference type="ARBA" id="ARBA00022853"/>
    </source>
</evidence>
<keyword evidence="3" id="KW-0805">Transcription regulation</keyword>
<dbReference type="AlphaFoldDB" id="A0AAE9D3L2"/>
<dbReference type="PANTHER" id="PTHR10880">
    <property type="entry name" value="MORTALITY FACTOR 4-LIKE PROTEIN"/>
    <property type="match status" value="1"/>
</dbReference>
<dbReference type="Proteomes" id="UP000827892">
    <property type="component" value="Chromosome IV"/>
</dbReference>
<evidence type="ECO:0000313" key="10">
    <source>
        <dbReference type="Proteomes" id="UP000827892"/>
    </source>
</evidence>
<dbReference type="FunFam" id="2.30.30.140:FF:000269">
    <property type="entry name" value="Protein CBG13694"/>
    <property type="match status" value="1"/>
</dbReference>
<comment type="subcellular location">
    <subcellularLocation>
        <location evidence="1">Nucleus</location>
    </subcellularLocation>
</comment>
<dbReference type="InterPro" id="IPR026541">
    <property type="entry name" value="MRG_dom"/>
</dbReference>
<dbReference type="PANTHER" id="PTHR10880:SF48">
    <property type="entry name" value="MORTALITY FACTOR 4 LIKE 2"/>
    <property type="match status" value="1"/>
</dbReference>
<evidence type="ECO:0000256" key="5">
    <source>
        <dbReference type="ARBA" id="ARBA00023242"/>
    </source>
</evidence>
<keyword evidence="2" id="KW-0156">Chromatin regulator</keyword>
<evidence type="ECO:0000256" key="6">
    <source>
        <dbReference type="SAM" id="Coils"/>
    </source>
</evidence>
<evidence type="ECO:0000256" key="4">
    <source>
        <dbReference type="ARBA" id="ARBA00023163"/>
    </source>
</evidence>
<feature type="coiled-coil region" evidence="6">
    <location>
        <begin position="253"/>
        <end position="280"/>
    </location>
</feature>
<keyword evidence="4" id="KW-0804">Transcription</keyword>
<name>A0AAE9D3L2_CAEBR</name>
<evidence type="ECO:0000259" key="8">
    <source>
        <dbReference type="Pfam" id="PF05712"/>
    </source>
</evidence>
<dbReference type="Pfam" id="PF05712">
    <property type="entry name" value="MRG"/>
    <property type="match status" value="1"/>
</dbReference>
<reference evidence="9 10" key="1">
    <citation type="submission" date="2022-05" db="EMBL/GenBank/DDBJ databases">
        <title>Chromosome-level reference genomes for two strains of Caenorhabditis briggsae: an improved platform for comparative genomics.</title>
        <authorList>
            <person name="Stevens L."/>
            <person name="Andersen E.C."/>
        </authorList>
    </citation>
    <scope>NUCLEOTIDE SEQUENCE [LARGE SCALE GENOMIC DNA]</scope>
    <source>
        <strain evidence="9">QX1410_ONT</strain>
        <tissue evidence="9">Whole-organism</tissue>
    </source>
</reference>
<dbReference type="GO" id="GO:0005634">
    <property type="term" value="C:nucleus"/>
    <property type="evidence" value="ECO:0007669"/>
    <property type="project" value="UniProtKB-SubCell"/>
</dbReference>
<accession>A0AAE9D3L2</accession>
<dbReference type="Gene3D" id="2.30.30.140">
    <property type="match status" value="1"/>
</dbReference>
<evidence type="ECO:0000256" key="1">
    <source>
        <dbReference type="ARBA" id="ARBA00004123"/>
    </source>
</evidence>
<gene>
    <name evidence="9" type="ORF">L3Y34_002996</name>
</gene>
<feature type="region of interest" description="Disordered" evidence="7">
    <location>
        <begin position="99"/>
        <end position="119"/>
    </location>
</feature>